<sequence>MKISVLGINKNELQSGKNLAEMGNEIIYVCKNDERIADIKRGYYTDSEKEMLKSIKKQKQINFTADLREALHNSSMCFISESNTGGTSELFTILSNAKEVGANMSNHTFIIDRSTLDVNRVHQIKDTVQSELDKRASNLTFEVISDSNFLRA</sequence>
<gene>
    <name evidence="2" type="ORF">MNB_SV-12-1049</name>
</gene>
<dbReference type="Pfam" id="PF03721">
    <property type="entry name" value="UDPG_MGDP_dh_N"/>
    <property type="match status" value="1"/>
</dbReference>
<dbReference type="EMBL" id="FPHE01000129">
    <property type="protein sequence ID" value="SFV64084.1"/>
    <property type="molecule type" value="Genomic_DNA"/>
</dbReference>
<dbReference type="InterPro" id="IPR001732">
    <property type="entry name" value="UDP-Glc/GDP-Man_DH_N"/>
</dbReference>
<proteinExistence type="predicted"/>
<protein>
    <submittedName>
        <fullName evidence="2">UDP-glucose 6-dehydrogenase</fullName>
        <ecNumber evidence="2">1.1.1.22</ecNumber>
    </submittedName>
</protein>
<dbReference type="InterPro" id="IPR036291">
    <property type="entry name" value="NAD(P)-bd_dom_sf"/>
</dbReference>
<keyword evidence="2" id="KW-0560">Oxidoreductase</keyword>
<accession>A0A1W1CE87</accession>
<dbReference type="GO" id="GO:0003979">
    <property type="term" value="F:UDP-glucose 6-dehydrogenase activity"/>
    <property type="evidence" value="ECO:0007669"/>
    <property type="project" value="UniProtKB-EC"/>
</dbReference>
<dbReference type="GO" id="GO:0051287">
    <property type="term" value="F:NAD binding"/>
    <property type="evidence" value="ECO:0007669"/>
    <property type="project" value="InterPro"/>
</dbReference>
<organism evidence="2">
    <name type="scientific">hydrothermal vent metagenome</name>
    <dbReference type="NCBI Taxonomy" id="652676"/>
    <lineage>
        <taxon>unclassified sequences</taxon>
        <taxon>metagenomes</taxon>
        <taxon>ecological metagenomes</taxon>
    </lineage>
</organism>
<dbReference type="SUPFAM" id="SSF51735">
    <property type="entry name" value="NAD(P)-binding Rossmann-fold domains"/>
    <property type="match status" value="1"/>
</dbReference>
<dbReference type="Gene3D" id="3.40.50.720">
    <property type="entry name" value="NAD(P)-binding Rossmann-like Domain"/>
    <property type="match status" value="1"/>
</dbReference>
<evidence type="ECO:0000313" key="2">
    <source>
        <dbReference type="EMBL" id="SFV64084.1"/>
    </source>
</evidence>
<dbReference type="EC" id="1.1.1.22" evidence="2"/>
<dbReference type="AlphaFoldDB" id="A0A1W1CE87"/>
<dbReference type="PANTHER" id="PTHR43750:SF3">
    <property type="entry name" value="UDP-GLUCOSE 6-DEHYDROGENASE TUAD"/>
    <property type="match status" value="1"/>
</dbReference>
<name>A0A1W1CE87_9ZZZZ</name>
<dbReference type="PANTHER" id="PTHR43750">
    <property type="entry name" value="UDP-GLUCOSE 6-DEHYDROGENASE TUAD"/>
    <property type="match status" value="1"/>
</dbReference>
<evidence type="ECO:0000259" key="1">
    <source>
        <dbReference type="Pfam" id="PF03721"/>
    </source>
</evidence>
<feature type="domain" description="UDP-glucose/GDP-mannose dehydrogenase N-terminal" evidence="1">
    <location>
        <begin position="1"/>
        <end position="151"/>
    </location>
</feature>
<reference evidence="2" key="1">
    <citation type="submission" date="2016-10" db="EMBL/GenBank/DDBJ databases">
        <authorList>
            <person name="de Groot N.N."/>
        </authorList>
    </citation>
    <scope>NUCLEOTIDE SEQUENCE</scope>
</reference>